<sequence>MENTFSIDSPEATMSTTATSWLVPVRHPSPDDLELWLEEKAARGEVLNRVDAWSPLRMTFNKGEAGRYRYALERRDKPVPSLYFTARQDMGWESVGSLSNIHVWRRAYAGERPAGFIGEDLGRRAALVGIGLSVVATIALVGAVALGVVAGLTDLAEPRDLWIPAAVLGIIAVGTGITAVIVGASRRSATSAAAEERELVRS</sequence>
<dbReference type="InterPro" id="IPR021359">
    <property type="entry name" value="DUF2812"/>
</dbReference>
<evidence type="ECO:0008006" key="3">
    <source>
        <dbReference type="Google" id="ProtNLM"/>
    </source>
</evidence>
<dbReference type="AlphaFoldDB" id="A0AA97GUW2"/>
<dbReference type="Pfam" id="PF11193">
    <property type="entry name" value="DUF2812"/>
    <property type="match status" value="1"/>
</dbReference>
<reference evidence="2" key="1">
    <citation type="submission" date="2023-06" db="EMBL/GenBank/DDBJ databases">
        <title>Gordonia sp. nov. and Pseudochrobactrum sp. nov., two species isolated from the burying beetle Nicrophorus vespilloides.</title>
        <authorList>
            <person name="Poehlein A."/>
            <person name="Guzman J."/>
            <person name="Daniel R."/>
            <person name="Vilcinskas A."/>
        </authorList>
    </citation>
    <scope>NUCLEOTIDE SEQUENCE</scope>
    <source>
        <strain evidence="2">MP11Mi</strain>
    </source>
</reference>
<protein>
    <recommendedName>
        <fullName evidence="3">DUF2812 domain-containing protein</fullName>
    </recommendedName>
</protein>
<gene>
    <name evidence="2" type="ORF">MP11Mi_12270</name>
</gene>
<evidence type="ECO:0000256" key="1">
    <source>
        <dbReference type="SAM" id="Phobius"/>
    </source>
</evidence>
<keyword evidence="1" id="KW-1133">Transmembrane helix</keyword>
<accession>A0AA97GUW2</accession>
<keyword evidence="1" id="KW-0812">Transmembrane</keyword>
<keyword evidence="1" id="KW-0472">Membrane</keyword>
<evidence type="ECO:0000313" key="2">
    <source>
        <dbReference type="EMBL" id="WOC12145.1"/>
    </source>
</evidence>
<feature type="transmembrane region" description="Helical" evidence="1">
    <location>
        <begin position="161"/>
        <end position="182"/>
    </location>
</feature>
<organism evidence="2">
    <name type="scientific">Gordonia sp. MP11Mi</name>
    <dbReference type="NCBI Taxonomy" id="3022769"/>
    <lineage>
        <taxon>Bacteria</taxon>
        <taxon>Bacillati</taxon>
        <taxon>Actinomycetota</taxon>
        <taxon>Actinomycetes</taxon>
        <taxon>Mycobacteriales</taxon>
        <taxon>Gordoniaceae</taxon>
        <taxon>Gordonia</taxon>
    </lineage>
</organism>
<name>A0AA97GUW2_9ACTN</name>
<proteinExistence type="predicted"/>
<feature type="transmembrane region" description="Helical" evidence="1">
    <location>
        <begin position="125"/>
        <end position="149"/>
    </location>
</feature>
<dbReference type="EMBL" id="CP128986">
    <property type="protein sequence ID" value="WOC12145.1"/>
    <property type="molecule type" value="Genomic_DNA"/>
</dbReference>